<organism evidence="2 3">
    <name type="scientific">Streblomastix strix</name>
    <dbReference type="NCBI Taxonomy" id="222440"/>
    <lineage>
        <taxon>Eukaryota</taxon>
        <taxon>Metamonada</taxon>
        <taxon>Preaxostyla</taxon>
        <taxon>Oxymonadida</taxon>
        <taxon>Streblomastigidae</taxon>
        <taxon>Streblomastix</taxon>
    </lineage>
</organism>
<evidence type="ECO:0000313" key="3">
    <source>
        <dbReference type="Proteomes" id="UP000324800"/>
    </source>
</evidence>
<dbReference type="Proteomes" id="UP000324800">
    <property type="component" value="Unassembled WGS sequence"/>
</dbReference>
<dbReference type="EMBL" id="SNRW01000890">
    <property type="protein sequence ID" value="KAA6398752.1"/>
    <property type="molecule type" value="Genomic_DNA"/>
</dbReference>
<gene>
    <name evidence="2" type="ORF">EZS28_005725</name>
</gene>
<name>A0A5J4WW66_9EUKA</name>
<feature type="region of interest" description="Disordered" evidence="1">
    <location>
        <begin position="42"/>
        <end position="66"/>
    </location>
</feature>
<evidence type="ECO:0000313" key="2">
    <source>
        <dbReference type="EMBL" id="KAA6398752.1"/>
    </source>
</evidence>
<sequence length="66" mass="7259">MKPDAKQARPISCPINPQGVAKLEPTPTLQINSHLCMSGEKMQIQPKLQRKSQQNSPKATVPVQDP</sequence>
<reference evidence="2 3" key="1">
    <citation type="submission" date="2019-03" db="EMBL/GenBank/DDBJ databases">
        <title>Single cell metagenomics reveals metabolic interactions within the superorganism composed of flagellate Streblomastix strix and complex community of Bacteroidetes bacteria on its surface.</title>
        <authorList>
            <person name="Treitli S.C."/>
            <person name="Kolisko M."/>
            <person name="Husnik F."/>
            <person name="Keeling P."/>
            <person name="Hampl V."/>
        </authorList>
    </citation>
    <scope>NUCLEOTIDE SEQUENCE [LARGE SCALE GENOMIC DNA]</scope>
    <source>
        <strain evidence="2">ST1C</strain>
    </source>
</reference>
<comment type="caution">
    <text evidence="2">The sequence shown here is derived from an EMBL/GenBank/DDBJ whole genome shotgun (WGS) entry which is preliminary data.</text>
</comment>
<accession>A0A5J4WW66</accession>
<evidence type="ECO:0000256" key="1">
    <source>
        <dbReference type="SAM" id="MobiDB-lite"/>
    </source>
</evidence>
<protein>
    <submittedName>
        <fullName evidence="2">Uncharacterized protein</fullName>
    </submittedName>
</protein>
<dbReference type="AlphaFoldDB" id="A0A5J4WW66"/>
<proteinExistence type="predicted"/>